<dbReference type="PANTHER" id="PTHR10138">
    <property type="entry name" value="TRYPTOPHAN 2,3-DIOXYGENASE"/>
    <property type="match status" value="1"/>
</dbReference>
<dbReference type="EMBL" id="JAPWTK010001586">
    <property type="protein sequence ID" value="KAJ8932151.1"/>
    <property type="molecule type" value="Genomic_DNA"/>
</dbReference>
<dbReference type="SUPFAM" id="SSF140959">
    <property type="entry name" value="Indolic compounds 2,3-dioxygenase-like"/>
    <property type="match status" value="1"/>
</dbReference>
<comment type="caution">
    <text evidence="1">The sequence shown here is derived from an EMBL/GenBank/DDBJ whole genome shotgun (WGS) entry which is preliminary data.</text>
</comment>
<dbReference type="GO" id="GO:0019442">
    <property type="term" value="P:L-tryptophan catabolic process to acetyl-CoA"/>
    <property type="evidence" value="ECO:0007669"/>
    <property type="project" value="TreeGrafter"/>
</dbReference>
<reference evidence="1" key="1">
    <citation type="journal article" date="2023" name="Insect Mol. Biol.">
        <title>Genome sequencing provides insights into the evolution of gene families encoding plant cell wall-degrading enzymes in longhorned beetles.</title>
        <authorList>
            <person name="Shin N.R."/>
            <person name="Okamura Y."/>
            <person name="Kirsch R."/>
            <person name="Pauchet Y."/>
        </authorList>
    </citation>
    <scope>NUCLEOTIDE SEQUENCE</scope>
    <source>
        <strain evidence="1">AMC_N1</strain>
    </source>
</reference>
<sequence length="113" mass="13419">KEESDVVRQYRLNDLEKRREVYESIFNPDIHQALIARGLHRFSHKALQGAIMITFYRDEQRFSQPHQILTLLMDNDRYKVFVDLFNLSTFLIPRSYIPPLTPAMRSHLAYGLP</sequence>
<evidence type="ECO:0000313" key="1">
    <source>
        <dbReference type="EMBL" id="KAJ8932151.1"/>
    </source>
</evidence>
<dbReference type="AlphaFoldDB" id="A0AAV8X0V0"/>
<dbReference type="Gene3D" id="1.20.58.480">
    <property type="match status" value="2"/>
</dbReference>
<name>A0AAV8X0V0_9CUCU</name>
<protein>
    <submittedName>
        <fullName evidence="1">Uncharacterized protein</fullName>
    </submittedName>
</protein>
<dbReference type="InterPro" id="IPR004981">
    <property type="entry name" value="Trp_2_3_dOase"/>
</dbReference>
<accession>A0AAV8X0V0</accession>
<dbReference type="GO" id="GO:0020037">
    <property type="term" value="F:heme binding"/>
    <property type="evidence" value="ECO:0007669"/>
    <property type="project" value="InterPro"/>
</dbReference>
<keyword evidence="2" id="KW-1185">Reference proteome</keyword>
<dbReference type="InterPro" id="IPR037217">
    <property type="entry name" value="Trp/Indoleamine_2_3_dOase-like"/>
</dbReference>
<organism evidence="1 2">
    <name type="scientific">Aromia moschata</name>
    <dbReference type="NCBI Taxonomy" id="1265417"/>
    <lineage>
        <taxon>Eukaryota</taxon>
        <taxon>Metazoa</taxon>
        <taxon>Ecdysozoa</taxon>
        <taxon>Arthropoda</taxon>
        <taxon>Hexapoda</taxon>
        <taxon>Insecta</taxon>
        <taxon>Pterygota</taxon>
        <taxon>Neoptera</taxon>
        <taxon>Endopterygota</taxon>
        <taxon>Coleoptera</taxon>
        <taxon>Polyphaga</taxon>
        <taxon>Cucujiformia</taxon>
        <taxon>Chrysomeloidea</taxon>
        <taxon>Cerambycidae</taxon>
        <taxon>Cerambycinae</taxon>
        <taxon>Callichromatini</taxon>
        <taxon>Aromia</taxon>
    </lineage>
</organism>
<evidence type="ECO:0000313" key="2">
    <source>
        <dbReference type="Proteomes" id="UP001162162"/>
    </source>
</evidence>
<dbReference type="GO" id="GO:0019441">
    <property type="term" value="P:L-tryptophan catabolic process to kynurenine"/>
    <property type="evidence" value="ECO:0007669"/>
    <property type="project" value="InterPro"/>
</dbReference>
<gene>
    <name evidence="1" type="ORF">NQ318_009596</name>
</gene>
<dbReference type="Proteomes" id="UP001162162">
    <property type="component" value="Unassembled WGS sequence"/>
</dbReference>
<dbReference type="GO" id="GO:0004833">
    <property type="term" value="F:L-tryptophan 2,3-dioxygenase activity"/>
    <property type="evidence" value="ECO:0007669"/>
    <property type="project" value="InterPro"/>
</dbReference>
<dbReference type="GO" id="GO:0046872">
    <property type="term" value="F:metal ion binding"/>
    <property type="evidence" value="ECO:0007669"/>
    <property type="project" value="InterPro"/>
</dbReference>
<dbReference type="Pfam" id="PF03301">
    <property type="entry name" value="Trp_dioxygenase"/>
    <property type="match status" value="1"/>
</dbReference>
<dbReference type="PANTHER" id="PTHR10138:SF0">
    <property type="entry name" value="TRYPTOPHAN 2,3-DIOXYGENASE"/>
    <property type="match status" value="1"/>
</dbReference>
<proteinExistence type="predicted"/>
<feature type="non-terminal residue" evidence="1">
    <location>
        <position position="1"/>
    </location>
</feature>